<comment type="caution">
    <text evidence="3">The sequence shown here is derived from an EMBL/GenBank/DDBJ whole genome shotgun (WGS) entry which is preliminary data.</text>
</comment>
<dbReference type="RefSeq" id="WP_046956033.1">
    <property type="nucleotide sequence ID" value="NZ_LCYI01000044.1"/>
</dbReference>
<dbReference type="EMBL" id="LCYI01000044">
    <property type="protein sequence ID" value="KLA26182.1"/>
    <property type="molecule type" value="Genomic_DNA"/>
</dbReference>
<dbReference type="PANTHER" id="PTHR46558:SF3">
    <property type="entry name" value="TRANSCRIPTIONAL REGULATOR"/>
    <property type="match status" value="1"/>
</dbReference>
<dbReference type="AlphaFoldDB" id="A0A0G8ERT6"/>
<name>A0A0G8ERT6_BACCE</name>
<reference evidence="3 4" key="1">
    <citation type="submission" date="2015-04" db="EMBL/GenBank/DDBJ databases">
        <title>Draft Genome Sequences of Eight Spore-Forming Food Isolates of Bacillus cereus Genome sequencing.</title>
        <authorList>
            <person name="Krawcyk A.O."/>
            <person name="de Jong A."/>
            <person name="Eijlander R.T."/>
            <person name="Berendsen E.M."/>
            <person name="Holsappel S."/>
            <person name="Wells-Bennik M."/>
            <person name="Kuipers O.P."/>
        </authorList>
    </citation>
    <scope>NUCLEOTIDE SEQUENCE [LARGE SCALE GENOMIC DNA]</scope>
    <source>
        <strain evidence="3 4">B4077</strain>
    </source>
</reference>
<dbReference type="GO" id="GO:0003677">
    <property type="term" value="F:DNA binding"/>
    <property type="evidence" value="ECO:0007669"/>
    <property type="project" value="UniProtKB-KW"/>
</dbReference>
<sequence>MGTSKLKIERVKSNLTQEELAKIIGVTRQTIGLIEKGKYNPSLSLCLQICYTLNKSLDDIFWSEKENDKGDFK</sequence>
<dbReference type="Proteomes" id="UP000035214">
    <property type="component" value="Unassembled WGS sequence"/>
</dbReference>
<gene>
    <name evidence="3" type="ORF">B4077_6072</name>
</gene>
<dbReference type="Gene3D" id="1.10.260.40">
    <property type="entry name" value="lambda repressor-like DNA-binding domains"/>
    <property type="match status" value="1"/>
</dbReference>
<protein>
    <recommendedName>
        <fullName evidence="2">HTH cro/C1-type domain-containing protein</fullName>
    </recommendedName>
</protein>
<organism evidence="3 4">
    <name type="scientific">Bacillus cereus</name>
    <dbReference type="NCBI Taxonomy" id="1396"/>
    <lineage>
        <taxon>Bacteria</taxon>
        <taxon>Bacillati</taxon>
        <taxon>Bacillota</taxon>
        <taxon>Bacilli</taxon>
        <taxon>Bacillales</taxon>
        <taxon>Bacillaceae</taxon>
        <taxon>Bacillus</taxon>
        <taxon>Bacillus cereus group</taxon>
    </lineage>
</organism>
<proteinExistence type="predicted"/>
<evidence type="ECO:0000256" key="1">
    <source>
        <dbReference type="ARBA" id="ARBA00023125"/>
    </source>
</evidence>
<keyword evidence="1" id="KW-0238">DNA-binding</keyword>
<dbReference type="InterPro" id="IPR001387">
    <property type="entry name" value="Cro/C1-type_HTH"/>
</dbReference>
<dbReference type="InterPro" id="IPR010982">
    <property type="entry name" value="Lambda_DNA-bd_dom_sf"/>
</dbReference>
<evidence type="ECO:0000259" key="2">
    <source>
        <dbReference type="PROSITE" id="PS50943"/>
    </source>
</evidence>
<dbReference type="Pfam" id="PF01381">
    <property type="entry name" value="HTH_3"/>
    <property type="match status" value="1"/>
</dbReference>
<dbReference type="SMART" id="SM00530">
    <property type="entry name" value="HTH_XRE"/>
    <property type="match status" value="1"/>
</dbReference>
<evidence type="ECO:0000313" key="3">
    <source>
        <dbReference type="EMBL" id="KLA26182.1"/>
    </source>
</evidence>
<dbReference type="PANTHER" id="PTHR46558">
    <property type="entry name" value="TRACRIPTIONAL REGULATORY PROTEIN-RELATED-RELATED"/>
    <property type="match status" value="1"/>
</dbReference>
<accession>A0A0G8ERT6</accession>
<feature type="domain" description="HTH cro/C1-type" evidence="2">
    <location>
        <begin position="6"/>
        <end position="60"/>
    </location>
</feature>
<evidence type="ECO:0000313" key="4">
    <source>
        <dbReference type="Proteomes" id="UP000035214"/>
    </source>
</evidence>
<dbReference type="PROSITE" id="PS50943">
    <property type="entry name" value="HTH_CROC1"/>
    <property type="match status" value="1"/>
</dbReference>
<dbReference type="PATRIC" id="fig|1396.428.peg.6251"/>
<dbReference type="SUPFAM" id="SSF47413">
    <property type="entry name" value="lambda repressor-like DNA-binding domains"/>
    <property type="match status" value="1"/>
</dbReference>
<dbReference type="CDD" id="cd00093">
    <property type="entry name" value="HTH_XRE"/>
    <property type="match status" value="1"/>
</dbReference>